<sequence>MKDQIFHKSLELFLKNGMKTTTMDDIAFEMGISKKTIYQHYESKNRLIEEVLAYINDLIISEIHLVFDKNNNAIIELLSIHNSISDVLNINSISFQAELSRYYPRLYQKQKKVIIKKTLHFIEKNLAKGVKEGDYKDDIDIEFLARFFVASCYLLDDVDLFPLDQFETSYLYQSRIQYYIEAISTDVGLEEFIKVRKTYTQV</sequence>
<feature type="domain" description="HTH tetR-type" evidence="3">
    <location>
        <begin position="1"/>
        <end position="59"/>
    </location>
</feature>
<gene>
    <name evidence="4" type="ORF">AS202_15100</name>
</gene>
<dbReference type="PROSITE" id="PS50977">
    <property type="entry name" value="HTH_TETR_2"/>
    <property type="match status" value="1"/>
</dbReference>
<dbReference type="GO" id="GO:0003677">
    <property type="term" value="F:DNA binding"/>
    <property type="evidence" value="ECO:0007669"/>
    <property type="project" value="UniProtKB-UniRule"/>
</dbReference>
<feature type="DNA-binding region" description="H-T-H motif" evidence="2">
    <location>
        <begin position="22"/>
        <end position="41"/>
    </location>
</feature>
<dbReference type="Proteomes" id="UP000069030">
    <property type="component" value="Chromosome"/>
</dbReference>
<name>A0AAI8C7E1_9FLAO</name>
<dbReference type="SUPFAM" id="SSF48498">
    <property type="entry name" value="Tetracyclin repressor-like, C-terminal domain"/>
    <property type="match status" value="1"/>
</dbReference>
<dbReference type="PANTHER" id="PTHR43479:SF11">
    <property type="entry name" value="ACREF_ENVCD OPERON REPRESSOR-RELATED"/>
    <property type="match status" value="1"/>
</dbReference>
<accession>A0AAI8C7E1</accession>
<dbReference type="PANTHER" id="PTHR43479">
    <property type="entry name" value="ACREF/ENVCD OPERON REPRESSOR-RELATED"/>
    <property type="match status" value="1"/>
</dbReference>
<evidence type="ECO:0000259" key="3">
    <source>
        <dbReference type="PROSITE" id="PS50977"/>
    </source>
</evidence>
<dbReference type="AlphaFoldDB" id="A0AAI8C7E1"/>
<evidence type="ECO:0000256" key="1">
    <source>
        <dbReference type="ARBA" id="ARBA00023125"/>
    </source>
</evidence>
<dbReference type="RefSeq" id="WP_058699612.1">
    <property type="nucleotide sequence ID" value="NZ_BCMQ01000012.1"/>
</dbReference>
<organism evidence="4 5">
    <name type="scientific">Myroides odoratimimus</name>
    <dbReference type="NCBI Taxonomy" id="76832"/>
    <lineage>
        <taxon>Bacteria</taxon>
        <taxon>Pseudomonadati</taxon>
        <taxon>Bacteroidota</taxon>
        <taxon>Flavobacteriia</taxon>
        <taxon>Flavobacteriales</taxon>
        <taxon>Flavobacteriaceae</taxon>
        <taxon>Myroides</taxon>
    </lineage>
</organism>
<dbReference type="SUPFAM" id="SSF46689">
    <property type="entry name" value="Homeodomain-like"/>
    <property type="match status" value="1"/>
</dbReference>
<dbReference type="Pfam" id="PF00440">
    <property type="entry name" value="TetR_N"/>
    <property type="match status" value="1"/>
</dbReference>
<dbReference type="InterPro" id="IPR009057">
    <property type="entry name" value="Homeodomain-like_sf"/>
</dbReference>
<dbReference type="PRINTS" id="PR00455">
    <property type="entry name" value="HTHTETR"/>
</dbReference>
<keyword evidence="1 2" id="KW-0238">DNA-binding</keyword>
<evidence type="ECO:0000313" key="4">
    <source>
        <dbReference type="EMBL" id="ALU27399.1"/>
    </source>
</evidence>
<dbReference type="InterPro" id="IPR050624">
    <property type="entry name" value="HTH-type_Tx_Regulator"/>
</dbReference>
<proteinExistence type="predicted"/>
<dbReference type="KEGG" id="mod:AS202_15100"/>
<protein>
    <recommendedName>
        <fullName evidence="3">HTH tetR-type domain-containing protein</fullName>
    </recommendedName>
</protein>
<evidence type="ECO:0000256" key="2">
    <source>
        <dbReference type="PROSITE-ProRule" id="PRU00335"/>
    </source>
</evidence>
<dbReference type="InterPro" id="IPR036271">
    <property type="entry name" value="Tet_transcr_reg_TetR-rel_C_sf"/>
</dbReference>
<dbReference type="EMBL" id="CP013690">
    <property type="protein sequence ID" value="ALU27399.1"/>
    <property type="molecule type" value="Genomic_DNA"/>
</dbReference>
<evidence type="ECO:0000313" key="5">
    <source>
        <dbReference type="Proteomes" id="UP000069030"/>
    </source>
</evidence>
<dbReference type="InterPro" id="IPR001647">
    <property type="entry name" value="HTH_TetR"/>
</dbReference>
<reference evidence="4 5" key="1">
    <citation type="journal article" date="2016" name="J. Zhejiang Univ. Sci. B">
        <title>Antibiotic resistance mechanisms of Myroides sp.</title>
        <authorList>
            <person name="Hu S."/>
            <person name="Yuan S."/>
            <person name="Qu H."/>
            <person name="Jiang T."/>
            <person name="Zhou Y."/>
            <person name="Wang M."/>
            <person name="Ming D."/>
        </authorList>
    </citation>
    <scope>NUCLEOTIDE SEQUENCE [LARGE SCALE GENOMIC DNA]</scope>
    <source>
        <strain evidence="4 5">PR63039</strain>
    </source>
</reference>
<dbReference type="Gene3D" id="1.10.357.10">
    <property type="entry name" value="Tetracycline Repressor, domain 2"/>
    <property type="match status" value="1"/>
</dbReference>